<dbReference type="RefSeq" id="WP_090747267.1">
    <property type="nucleotide sequence ID" value="NZ_CZQA01000008.1"/>
</dbReference>
<keyword evidence="7" id="KW-0472">Membrane</keyword>
<evidence type="ECO:0000256" key="5">
    <source>
        <dbReference type="ARBA" id="ARBA00022729"/>
    </source>
</evidence>
<evidence type="ECO:0000256" key="4">
    <source>
        <dbReference type="ARBA" id="ARBA00022692"/>
    </source>
</evidence>
<dbReference type="STRING" id="1742972.COMA1_20092"/>
<dbReference type="SUPFAM" id="SSF49464">
    <property type="entry name" value="Carboxypeptidase regulatory domain-like"/>
    <property type="match status" value="1"/>
</dbReference>
<evidence type="ECO:0000259" key="10">
    <source>
        <dbReference type="Pfam" id="PF00593"/>
    </source>
</evidence>
<evidence type="ECO:0000256" key="1">
    <source>
        <dbReference type="ARBA" id="ARBA00004571"/>
    </source>
</evidence>
<evidence type="ECO:0000256" key="2">
    <source>
        <dbReference type="ARBA" id="ARBA00022448"/>
    </source>
</evidence>
<organism evidence="11 12">
    <name type="scientific">Candidatus Nitrospira nitrosa</name>
    <dbReference type="NCBI Taxonomy" id="1742972"/>
    <lineage>
        <taxon>Bacteria</taxon>
        <taxon>Pseudomonadati</taxon>
        <taxon>Nitrospirota</taxon>
        <taxon>Nitrospiria</taxon>
        <taxon>Nitrospirales</taxon>
        <taxon>Nitrospiraceae</taxon>
        <taxon>Nitrospira</taxon>
    </lineage>
</organism>
<dbReference type="InterPro" id="IPR039426">
    <property type="entry name" value="TonB-dep_rcpt-like"/>
</dbReference>
<dbReference type="AlphaFoldDB" id="A0A0S4LGF7"/>
<dbReference type="InterPro" id="IPR008969">
    <property type="entry name" value="CarboxyPept-like_regulatory"/>
</dbReference>
<evidence type="ECO:0000256" key="8">
    <source>
        <dbReference type="ARBA" id="ARBA00023170"/>
    </source>
</evidence>
<protein>
    <submittedName>
        <fullName evidence="11">Putative TonB-dependent receptor</fullName>
    </submittedName>
</protein>
<evidence type="ECO:0000313" key="12">
    <source>
        <dbReference type="Proteomes" id="UP000199032"/>
    </source>
</evidence>
<keyword evidence="5" id="KW-0732">Signal</keyword>
<dbReference type="Gene3D" id="2.40.170.20">
    <property type="entry name" value="TonB-dependent receptor, beta-barrel domain"/>
    <property type="match status" value="1"/>
</dbReference>
<dbReference type="Proteomes" id="UP000199032">
    <property type="component" value="Unassembled WGS sequence"/>
</dbReference>
<dbReference type="SUPFAM" id="SSF56935">
    <property type="entry name" value="Porins"/>
    <property type="match status" value="1"/>
</dbReference>
<dbReference type="GO" id="GO:0009279">
    <property type="term" value="C:cell outer membrane"/>
    <property type="evidence" value="ECO:0007669"/>
    <property type="project" value="UniProtKB-SubCell"/>
</dbReference>
<gene>
    <name evidence="11" type="ORF">COMA1_20092</name>
</gene>
<evidence type="ECO:0000256" key="7">
    <source>
        <dbReference type="ARBA" id="ARBA00023136"/>
    </source>
</evidence>
<dbReference type="OrthoDB" id="9764669at2"/>
<dbReference type="PANTHER" id="PTHR30069:SF29">
    <property type="entry name" value="HEMOGLOBIN AND HEMOGLOBIN-HAPTOGLOBIN-BINDING PROTEIN 1-RELATED"/>
    <property type="match status" value="1"/>
</dbReference>
<dbReference type="EMBL" id="CZQA01000008">
    <property type="protein sequence ID" value="CUS35035.1"/>
    <property type="molecule type" value="Genomic_DNA"/>
</dbReference>
<evidence type="ECO:0000256" key="9">
    <source>
        <dbReference type="ARBA" id="ARBA00023237"/>
    </source>
</evidence>
<accession>A0A0S4LGF7</accession>
<dbReference type="Pfam" id="PF13620">
    <property type="entry name" value="CarboxypepD_reg"/>
    <property type="match status" value="1"/>
</dbReference>
<reference evidence="11 12" key="1">
    <citation type="submission" date="2015-10" db="EMBL/GenBank/DDBJ databases">
        <authorList>
            <person name="Gilbert D.G."/>
        </authorList>
    </citation>
    <scope>NUCLEOTIDE SEQUENCE [LARGE SCALE GENOMIC DNA]</scope>
    <source>
        <strain evidence="11">COMA1</strain>
    </source>
</reference>
<feature type="domain" description="TonB-dependent receptor-like beta-barrel" evidence="10">
    <location>
        <begin position="324"/>
        <end position="756"/>
    </location>
</feature>
<evidence type="ECO:0000256" key="6">
    <source>
        <dbReference type="ARBA" id="ARBA00023077"/>
    </source>
</evidence>
<comment type="subcellular location">
    <subcellularLocation>
        <location evidence="1">Cell outer membrane</location>
        <topology evidence="1">Multi-pass membrane protein</topology>
    </subcellularLocation>
</comment>
<keyword evidence="3" id="KW-1134">Transmembrane beta strand</keyword>
<dbReference type="GO" id="GO:0044718">
    <property type="term" value="P:siderophore transmembrane transport"/>
    <property type="evidence" value="ECO:0007669"/>
    <property type="project" value="TreeGrafter"/>
</dbReference>
<keyword evidence="12" id="KW-1185">Reference proteome</keyword>
<dbReference type="Pfam" id="PF00593">
    <property type="entry name" value="TonB_dep_Rec_b-barrel"/>
    <property type="match status" value="1"/>
</dbReference>
<keyword evidence="4" id="KW-0812">Transmembrane</keyword>
<name>A0A0S4LGF7_9BACT</name>
<keyword evidence="9" id="KW-0998">Cell outer membrane</keyword>
<sequence length="811" mass="90090">MYSFVRHALNVTVQLTVIAAICGTFSISYAEDQEPIKTINGVVQNQDLRRVPQAVIEIKNQEGDIISSGVSNDAGEFKVTLPEGGTYSVSAVQETYRSEYVVLTVGEESLKPVTLTLSQTKEVSLEVVSPLPPIQTKASSETYSLSRKEIDILPRGNNNDLHDVLLSIPGAAYGSLKQVHIRQDHANLQLRIDGVPIPDTVSSTFSDVITPRAWERADIVLGGMEANVGNKTAALIDITTKSGTKPGFGSVQMFGGSNKTINPSFEYGGTIGEKFRYYFLNTHTATNRGIEPPTVGHSIFHGQSERNQTMFRGDYQLDNNNNFTFLFLNSIAKYQIPTTPGLEASPTILGLLPGGFTPVPSEMIDENQKENNQYGHLVWRRDINTRNFFSLAGYFRRTRATFRTDPLNVLAYVPEEEVGEPFSAGSQDRTGYSGGVRLDYTYVHSKEHLIKAGFQVDRTQAINKTRLSTFNLLNPNNPESGPTGPVINAGGDNRLIGWRQEFWIQDQWSPNEHWTVNMGIRGDVVQYQRSEGQISPRIGVTYRYNPAHAFHAFYGRMFTPPNLERVAFTSLNTEGTKAAPEDATDNQPRAERAHYFQIGSVHALTDWATLQLTGYYKLANYLSDAHQLGTTPLLNYIAFERGWTRGADAALKVWLMENLTGRGNIAWGQCKGYGLQSGHNLVHFEEIADINSRSGVHCDHQQTLTASGILSYQLFDRTTFTGQVLFASGLRAAEEGAKTNSSHSPTYTIYNFSISHVIPLPWHGQKFLIGFDIVNALDQKYFINQGEGSIGLGVSHAGMPRSFFFRGQWFF</sequence>
<evidence type="ECO:0000313" key="11">
    <source>
        <dbReference type="EMBL" id="CUS35035.1"/>
    </source>
</evidence>
<dbReference type="InterPro" id="IPR000531">
    <property type="entry name" value="Beta-barrel_TonB"/>
</dbReference>
<dbReference type="InterPro" id="IPR036942">
    <property type="entry name" value="Beta-barrel_TonB_sf"/>
</dbReference>
<proteinExistence type="predicted"/>
<keyword evidence="6" id="KW-0798">TonB box</keyword>
<keyword evidence="8 11" id="KW-0675">Receptor</keyword>
<keyword evidence="2" id="KW-0813">Transport</keyword>
<evidence type="ECO:0000256" key="3">
    <source>
        <dbReference type="ARBA" id="ARBA00022452"/>
    </source>
</evidence>
<dbReference type="GO" id="GO:0015344">
    <property type="term" value="F:siderophore uptake transmembrane transporter activity"/>
    <property type="evidence" value="ECO:0007669"/>
    <property type="project" value="TreeGrafter"/>
</dbReference>
<dbReference type="Gene3D" id="2.60.40.1120">
    <property type="entry name" value="Carboxypeptidase-like, regulatory domain"/>
    <property type="match status" value="1"/>
</dbReference>
<dbReference type="PANTHER" id="PTHR30069">
    <property type="entry name" value="TONB-DEPENDENT OUTER MEMBRANE RECEPTOR"/>
    <property type="match status" value="1"/>
</dbReference>